<protein>
    <recommendedName>
        <fullName evidence="3">CAAX prenyl protease 2/Lysostaphin resistance protein A-like domain-containing protein</fullName>
    </recommendedName>
</protein>
<evidence type="ECO:0000259" key="3">
    <source>
        <dbReference type="Pfam" id="PF02517"/>
    </source>
</evidence>
<reference evidence="4 5" key="1">
    <citation type="submission" date="2017-06" db="EMBL/GenBank/DDBJ databases">
        <authorList>
            <person name="Kim H.J."/>
            <person name="Triplett B.A."/>
        </authorList>
    </citation>
    <scope>NUCLEOTIDE SEQUENCE [LARGE SCALE GENOMIC DNA]</scope>
    <source>
        <strain evidence="4 5">DSM 45207</strain>
    </source>
</reference>
<organism evidence="4 5">
    <name type="scientific">Haloechinothrix alba</name>
    <dbReference type="NCBI Taxonomy" id="664784"/>
    <lineage>
        <taxon>Bacteria</taxon>
        <taxon>Bacillati</taxon>
        <taxon>Actinomycetota</taxon>
        <taxon>Actinomycetes</taxon>
        <taxon>Pseudonocardiales</taxon>
        <taxon>Pseudonocardiaceae</taxon>
        <taxon>Haloechinothrix</taxon>
    </lineage>
</organism>
<feature type="region of interest" description="Disordered" evidence="1">
    <location>
        <begin position="1"/>
        <end position="22"/>
    </location>
</feature>
<dbReference type="EMBL" id="FZNW01000016">
    <property type="protein sequence ID" value="SNR72798.1"/>
    <property type="molecule type" value="Genomic_DNA"/>
</dbReference>
<keyword evidence="5" id="KW-1185">Reference proteome</keyword>
<evidence type="ECO:0000256" key="1">
    <source>
        <dbReference type="SAM" id="MobiDB-lite"/>
    </source>
</evidence>
<gene>
    <name evidence="4" type="ORF">SAMN06265360_11658</name>
</gene>
<dbReference type="InterPro" id="IPR003675">
    <property type="entry name" value="Rce1/LyrA-like_dom"/>
</dbReference>
<sequence>MSTPTGDGEPGRREPTEARAPAGDGLVLGTHWGLLALFIGLGGYHLAGLLVGLAVTGAEPGVGPLTVPELGPVLLLAFVPNLLLGVGPLLGSRLWGQGPRSDYALLPNWRDVQIGVACGGFALLAGYLINLVTITVYGSDEFTDSPLHGLAEGLGDDLVWLLVFAGALVIVAPLTEELLVRGALWNALAHYRVPAWAIVVLSAVLFAYLHAEPARTLALFGQGVAIGLARYVTGRLGASVVAHGTNNLPPAILLFLVS</sequence>
<dbReference type="OrthoDB" id="8453431at2"/>
<dbReference type="PANTHER" id="PTHR36435:SF1">
    <property type="entry name" value="CAAX AMINO TERMINAL PROTEASE FAMILY PROTEIN"/>
    <property type="match status" value="1"/>
</dbReference>
<feature type="transmembrane region" description="Helical" evidence="2">
    <location>
        <begin position="34"/>
        <end position="58"/>
    </location>
</feature>
<dbReference type="AlphaFoldDB" id="A0A238YPR0"/>
<accession>A0A238YPR0</accession>
<evidence type="ECO:0000313" key="5">
    <source>
        <dbReference type="Proteomes" id="UP000198348"/>
    </source>
</evidence>
<feature type="transmembrane region" description="Helical" evidence="2">
    <location>
        <begin position="158"/>
        <end position="179"/>
    </location>
</feature>
<dbReference type="GO" id="GO:0004175">
    <property type="term" value="F:endopeptidase activity"/>
    <property type="evidence" value="ECO:0007669"/>
    <property type="project" value="UniProtKB-ARBA"/>
</dbReference>
<dbReference type="Pfam" id="PF02517">
    <property type="entry name" value="Rce1-like"/>
    <property type="match status" value="1"/>
</dbReference>
<feature type="transmembrane region" description="Helical" evidence="2">
    <location>
        <begin position="70"/>
        <end position="91"/>
    </location>
</feature>
<proteinExistence type="predicted"/>
<evidence type="ECO:0000256" key="2">
    <source>
        <dbReference type="SAM" id="Phobius"/>
    </source>
</evidence>
<dbReference type="GO" id="GO:0080120">
    <property type="term" value="P:CAAX-box protein maturation"/>
    <property type="evidence" value="ECO:0007669"/>
    <property type="project" value="UniProtKB-ARBA"/>
</dbReference>
<keyword evidence="2" id="KW-0472">Membrane</keyword>
<evidence type="ECO:0000313" key="4">
    <source>
        <dbReference type="EMBL" id="SNR72798.1"/>
    </source>
</evidence>
<feature type="transmembrane region" description="Helical" evidence="2">
    <location>
        <begin position="112"/>
        <end position="138"/>
    </location>
</feature>
<name>A0A238YPR0_9PSEU</name>
<feature type="transmembrane region" description="Helical" evidence="2">
    <location>
        <begin position="191"/>
        <end position="211"/>
    </location>
</feature>
<feature type="domain" description="CAAX prenyl protease 2/Lysostaphin resistance protein A-like" evidence="3">
    <location>
        <begin position="160"/>
        <end position="248"/>
    </location>
</feature>
<dbReference type="InterPro" id="IPR052710">
    <property type="entry name" value="CAAX_protease"/>
</dbReference>
<keyword evidence="2" id="KW-0812">Transmembrane</keyword>
<keyword evidence="2" id="KW-1133">Transmembrane helix</keyword>
<dbReference type="Proteomes" id="UP000198348">
    <property type="component" value="Unassembled WGS sequence"/>
</dbReference>
<dbReference type="PANTHER" id="PTHR36435">
    <property type="entry name" value="SLR1288 PROTEIN"/>
    <property type="match status" value="1"/>
</dbReference>